<evidence type="ECO:0000256" key="2">
    <source>
        <dbReference type="ARBA" id="ARBA00004236"/>
    </source>
</evidence>
<feature type="transmembrane region" description="Helical" evidence="8">
    <location>
        <begin position="1253"/>
        <end position="1271"/>
    </location>
</feature>
<dbReference type="Gene3D" id="1.10.287.70">
    <property type="match status" value="4"/>
</dbReference>
<feature type="domain" description="Ion transport" evidence="9">
    <location>
        <begin position="878"/>
        <end position="1146"/>
    </location>
</feature>
<organism evidence="11 12">
    <name type="scientific">Gymnodraco acuticeps</name>
    <name type="common">Antarctic dragonfish</name>
    <dbReference type="NCBI Taxonomy" id="8218"/>
    <lineage>
        <taxon>Eukaryota</taxon>
        <taxon>Metazoa</taxon>
        <taxon>Chordata</taxon>
        <taxon>Craniata</taxon>
        <taxon>Vertebrata</taxon>
        <taxon>Euteleostomi</taxon>
        <taxon>Actinopterygii</taxon>
        <taxon>Neopterygii</taxon>
        <taxon>Teleostei</taxon>
        <taxon>Neoteleostei</taxon>
        <taxon>Acanthomorphata</taxon>
        <taxon>Eupercaria</taxon>
        <taxon>Perciformes</taxon>
        <taxon>Notothenioidei</taxon>
        <taxon>Bathydraconidae</taxon>
        <taxon>Gymnodraco</taxon>
    </lineage>
</organism>
<feature type="domain" description="Ion transport" evidence="9">
    <location>
        <begin position="155"/>
        <end position="434"/>
    </location>
</feature>
<feature type="transmembrane region" description="Helical" evidence="8">
    <location>
        <begin position="918"/>
        <end position="938"/>
    </location>
</feature>
<feature type="transmembrane region" description="Helical" evidence="8">
    <location>
        <begin position="1192"/>
        <end position="1211"/>
    </location>
</feature>
<feature type="transmembrane region" description="Helical" evidence="8">
    <location>
        <begin position="1084"/>
        <end position="1103"/>
    </location>
</feature>
<dbReference type="GO" id="GO:0019228">
    <property type="term" value="P:neuronal action potential"/>
    <property type="evidence" value="ECO:0007669"/>
    <property type="project" value="TreeGrafter"/>
</dbReference>
<feature type="transmembrane region" description="Helical" evidence="8">
    <location>
        <begin position="880"/>
        <end position="898"/>
    </location>
</feature>
<dbReference type="GO" id="GO:0005248">
    <property type="term" value="F:voltage-gated sodium channel activity"/>
    <property type="evidence" value="ECO:0007669"/>
    <property type="project" value="TreeGrafter"/>
</dbReference>
<feature type="transmembrane region" description="Helical" evidence="8">
    <location>
        <begin position="1406"/>
        <end position="1432"/>
    </location>
</feature>
<dbReference type="Gene3D" id="1.10.238.10">
    <property type="entry name" value="EF-hand"/>
    <property type="match status" value="1"/>
</dbReference>
<evidence type="ECO:0000259" key="10">
    <source>
        <dbReference type="Pfam" id="PF24609"/>
    </source>
</evidence>
<dbReference type="InterPro" id="IPR043203">
    <property type="entry name" value="VGCC_Ca_Na"/>
</dbReference>
<evidence type="ECO:0000256" key="4">
    <source>
        <dbReference type="ARBA" id="ARBA00022692"/>
    </source>
</evidence>
<protein>
    <submittedName>
        <fullName evidence="12">Sodium channel protein type 4 subunit alpha-like</fullName>
    </submittedName>
</protein>
<dbReference type="InterPro" id="IPR005821">
    <property type="entry name" value="Ion_trans_dom"/>
</dbReference>
<dbReference type="PANTHER" id="PTHR10037">
    <property type="entry name" value="VOLTAGE-GATED CATION CHANNEL CALCIUM AND SODIUM"/>
    <property type="match status" value="1"/>
</dbReference>
<feature type="transmembrane region" description="Helical" evidence="8">
    <location>
        <begin position="601"/>
        <end position="621"/>
    </location>
</feature>
<dbReference type="RefSeq" id="XP_034081563.1">
    <property type="nucleotide sequence ID" value="XM_034225672.1"/>
</dbReference>
<sequence length="1571" mass="178166">MPSRGQSLFKMWILKKDVVQREEKRLSPPQLKQLMEGGVRARLKGTRMASLLPPAGSETFRRLKPASRERIQDRQTSEVVQLEAGKPLPFFFGDPPPEFLNIPLEEMDPYYQSQKTFVVLSRGNVLHRFHGGPALSLLSASNPLRRAAIVLTLTHSLFSSFILLTILSSCVFMTLSEPPEWSSTVECVFMAIFTFEAVVKVVARGLCAGRFTFLRDGWNWLDVLVICTGYLTQVVNVRIFTVLGSVARVLKIIPVFPGLKKTVGDLVQSVKRLGGVIALMLFFFGLCALIGQHLFMGNLNHKCVVWPPESSDNQSSQYNYSQSNYAKYINDHANLYYLPDQRDALLCGNTSNAGTCPPGYSCMRTGSNPDYGYTSFDSFGWSLLSVVRLVSKDFWENLMLQVLRSSGKPYLTFFLLVVFPAGFFVLSLIVAVVALAAGEQQGAAVSKSKQREEEFSQILEAIKRSEEEETANRAALSQEPEEEKKDSMEGLEEVQRSCPACCSVTCKVLLKWNCCGCWRGIKQLLQALVRDPLFDLGVVLCLVINTIFMSLEHFPMTEQLSSMLNDIQLVFTVIFIVEMLLKLVAFDPYGYFQVSWNVYDSIIVFVSLLLLADIINLPFLLLMRFLRLARWWPMLHMLMKIIWTALSSLRNLTLLLFITLFIFSIAGMQLFGKDYKDQVCRIAEDCKLPRFHMTDFFHSLLVVLRVLFGDWVEALWDCMEVSRKTSCLLFFMMLLVSGNLLVLNLFLVLLLSPLRGLSPAGPEEKVNNNVQMALRRIYRATGSLLGRKTGAKPELTESDGQEVDRKEHLALDIRTNGDHEVHEETPEQKAKTPEGHQHGDPEDCCSQKCCPLQVVDSSRGAGQVWTNFRRFCLCIVQHKLFEIFIILFIVLSSVALAFEDVHLHQWPLLKKVLHRADQLFTLLFLSEMLLKWSAFGLSKYFRDGWCCLDFLVLHVFLVSLGVEIFGFGSLGFFLFLRSLRALGPLRILSHFQGVRVVVLSLLGGGPALLLVLLVVLLVLQLFSMLGVNLFAGKFFFCINETSDEVFPAREVDNRTECMFLMYENHSVQWRNHELNYDNVLSGHLSLLHLGAAASDLGVVFSAVDWPVYETQLLAYLYYVLFIIISSFFTCNLFIRVFINHLQRHKSGKQLFSTEQQQRWIESLKNRVLRPARPVPRPQNCLQACLLDLVSSLWFEVLVVVVICMNLVSLMIEEYQMSNYTEEVLHYLYLVVLVLYLLEFILKVTALRKYYFTNALNVLDFLVLIMSIPGLFADIWTLYFFSPSIIFMLRVTRVFRVLCWDPSIRKLLLSFMMSLPALLNLGLLFLLLIFTSSIFGMLSFPFVRKQGMMDDMFNFETFGSSLICVLMISSSASWGGMLGPLMKTSPDCDPDTLNPGSFIRGDCGSPALAIVFFIVNIYLGYLLVVNMYIAVILEVFGPEENQTLSDQHLLNFCKTWRKFDPESSQFIKYSELSDLCDALQDPLRIPKPNSLRLTSMDLPLQAGDQMLCQDVLLALAAQVCTESKCSLRARLEEKFPSKVSCGPISSTLQRKQEEVAAAVIQRAFRKHAAAKP</sequence>
<dbReference type="Pfam" id="PF00520">
    <property type="entry name" value="Ion_trans"/>
    <property type="match status" value="4"/>
</dbReference>
<evidence type="ECO:0000256" key="7">
    <source>
        <dbReference type="SAM" id="MobiDB-lite"/>
    </source>
</evidence>
<dbReference type="PANTHER" id="PTHR10037:SF288">
    <property type="entry name" value="SODIUM CHANNEL PROTEIN PARA"/>
    <property type="match status" value="1"/>
</dbReference>
<comment type="subcellular location">
    <subcellularLocation>
        <location evidence="2">Cell membrane</location>
    </subcellularLocation>
    <subcellularLocation>
        <location evidence="1">Membrane</location>
        <topology evidence="1">Multi-pass membrane protein</topology>
    </subcellularLocation>
</comment>
<feature type="transmembrane region" description="Helical" evidence="8">
    <location>
        <begin position="276"/>
        <end position="295"/>
    </location>
</feature>
<feature type="transmembrane region" description="Helical" evidence="8">
    <location>
        <begin position="181"/>
        <end position="203"/>
    </location>
</feature>
<dbReference type="SUPFAM" id="SSF81324">
    <property type="entry name" value="Voltage-gated potassium channels"/>
    <property type="match status" value="4"/>
</dbReference>
<dbReference type="Gene3D" id="1.20.5.1190">
    <property type="entry name" value="iswi atpase"/>
    <property type="match status" value="1"/>
</dbReference>
<dbReference type="InParanoid" id="A0A6P8V1J1"/>
<feature type="region of interest" description="Disordered" evidence="7">
    <location>
        <begin position="466"/>
        <end position="488"/>
    </location>
</feature>
<gene>
    <name evidence="12" type="primary">LOC117552313</name>
</gene>
<keyword evidence="4 8" id="KW-0812">Transmembrane</keyword>
<keyword evidence="5 8" id="KW-1133">Transmembrane helix</keyword>
<dbReference type="InterPro" id="IPR058542">
    <property type="entry name" value="IQ_SCN5A_C"/>
</dbReference>
<feature type="transmembrane region" description="Helical" evidence="8">
    <location>
        <begin position="148"/>
        <end position="175"/>
    </location>
</feature>
<keyword evidence="3" id="KW-1003">Cell membrane</keyword>
<feature type="transmembrane region" description="Helical" evidence="8">
    <location>
        <begin position="996"/>
        <end position="1019"/>
    </location>
</feature>
<dbReference type="Gene3D" id="1.20.120.350">
    <property type="entry name" value="Voltage-gated potassium channels. Chain C"/>
    <property type="match status" value="4"/>
</dbReference>
<dbReference type="Pfam" id="PF24609">
    <property type="entry name" value="IQ_SCN5A_C"/>
    <property type="match status" value="1"/>
</dbReference>
<evidence type="ECO:0000313" key="12">
    <source>
        <dbReference type="RefSeq" id="XP_034081563.1"/>
    </source>
</evidence>
<dbReference type="InterPro" id="IPR027359">
    <property type="entry name" value="Volt_channel_dom_sf"/>
</dbReference>
<feature type="transmembrane region" description="Helical" evidence="8">
    <location>
        <begin position="1115"/>
        <end position="1138"/>
    </location>
</feature>
<dbReference type="GeneID" id="117552313"/>
<name>A0A6P8V1J1_GYMAC</name>
<feature type="domain" description="SCN5A-like C-terminal IQ motif" evidence="10">
    <location>
        <begin position="1545"/>
        <end position="1567"/>
    </location>
</feature>
<reference evidence="12" key="1">
    <citation type="submission" date="2025-08" db="UniProtKB">
        <authorList>
            <consortium name="RefSeq"/>
        </authorList>
    </citation>
    <scope>IDENTIFICATION</scope>
</reference>
<feature type="domain" description="Ion transport" evidence="9">
    <location>
        <begin position="532"/>
        <end position="751"/>
    </location>
</feature>
<feature type="region of interest" description="Disordered" evidence="7">
    <location>
        <begin position="815"/>
        <end position="839"/>
    </location>
</feature>
<dbReference type="OrthoDB" id="2984333at2759"/>
<evidence type="ECO:0000256" key="1">
    <source>
        <dbReference type="ARBA" id="ARBA00004141"/>
    </source>
</evidence>
<evidence type="ECO:0000256" key="8">
    <source>
        <dbReference type="SAM" id="Phobius"/>
    </source>
</evidence>
<proteinExistence type="predicted"/>
<feature type="transmembrane region" description="Helical" evidence="8">
    <location>
        <begin position="1357"/>
        <end position="1376"/>
    </location>
</feature>
<evidence type="ECO:0000256" key="5">
    <source>
        <dbReference type="ARBA" id="ARBA00022989"/>
    </source>
</evidence>
<dbReference type="GO" id="GO:0086010">
    <property type="term" value="P:membrane depolarization during action potential"/>
    <property type="evidence" value="ECO:0007669"/>
    <property type="project" value="TreeGrafter"/>
</dbReference>
<feature type="transmembrane region" description="Helical" evidence="8">
    <location>
        <begin position="1306"/>
        <end position="1337"/>
    </location>
</feature>
<feature type="transmembrane region" description="Helical" evidence="8">
    <location>
        <begin position="411"/>
        <end position="437"/>
    </location>
</feature>
<keyword evidence="6 8" id="KW-0472">Membrane</keyword>
<feature type="transmembrane region" description="Helical" evidence="8">
    <location>
        <begin position="652"/>
        <end position="671"/>
    </location>
</feature>
<keyword evidence="11" id="KW-1185">Reference proteome</keyword>
<feature type="transmembrane region" description="Helical" evidence="8">
    <location>
        <begin position="1223"/>
        <end position="1241"/>
    </location>
</feature>
<evidence type="ECO:0000313" key="11">
    <source>
        <dbReference type="Proteomes" id="UP000515161"/>
    </source>
</evidence>
<evidence type="ECO:0000256" key="3">
    <source>
        <dbReference type="ARBA" id="ARBA00022475"/>
    </source>
</evidence>
<feature type="domain" description="Ion transport" evidence="9">
    <location>
        <begin position="1192"/>
        <end position="1441"/>
    </location>
</feature>
<feature type="transmembrane region" description="Helical" evidence="8">
    <location>
        <begin position="533"/>
        <end position="551"/>
    </location>
</feature>
<dbReference type="GO" id="GO:0001518">
    <property type="term" value="C:voltage-gated sodium channel complex"/>
    <property type="evidence" value="ECO:0007669"/>
    <property type="project" value="TreeGrafter"/>
</dbReference>
<evidence type="ECO:0000256" key="6">
    <source>
        <dbReference type="ARBA" id="ARBA00023136"/>
    </source>
</evidence>
<evidence type="ECO:0000259" key="9">
    <source>
        <dbReference type="Pfam" id="PF00520"/>
    </source>
</evidence>
<dbReference type="KEGG" id="gacu:117552313"/>
<accession>A0A6P8V1J1</accession>
<feature type="transmembrane region" description="Helical" evidence="8">
    <location>
        <begin position="563"/>
        <end position="581"/>
    </location>
</feature>
<feature type="transmembrane region" description="Helical" evidence="8">
    <location>
        <begin position="728"/>
        <end position="751"/>
    </location>
</feature>
<feature type="transmembrane region" description="Helical" evidence="8">
    <location>
        <begin position="950"/>
        <end position="976"/>
    </location>
</feature>
<dbReference type="Proteomes" id="UP000515161">
    <property type="component" value="Unplaced"/>
</dbReference>